<name>A0A7W8JQE8_9DEIO</name>
<keyword evidence="4" id="KW-1185">Reference proteome</keyword>
<feature type="transmembrane region" description="Helical" evidence="2">
    <location>
        <begin position="15"/>
        <end position="36"/>
    </location>
</feature>
<evidence type="ECO:0000256" key="1">
    <source>
        <dbReference type="SAM" id="MobiDB-lite"/>
    </source>
</evidence>
<proteinExistence type="predicted"/>
<feature type="transmembrane region" description="Helical" evidence="2">
    <location>
        <begin position="74"/>
        <end position="94"/>
    </location>
</feature>
<dbReference type="AlphaFoldDB" id="A0A7W8JQE8"/>
<reference evidence="3 4" key="1">
    <citation type="submission" date="2020-08" db="EMBL/GenBank/DDBJ databases">
        <title>Genomic Encyclopedia of Type Strains, Phase IV (KMG-IV): sequencing the most valuable type-strain genomes for metagenomic binning, comparative biology and taxonomic classification.</title>
        <authorList>
            <person name="Goeker M."/>
        </authorList>
    </citation>
    <scope>NUCLEOTIDE SEQUENCE [LARGE SCALE GENOMIC DNA]</scope>
    <source>
        <strain evidence="3 4">DSM 27939</strain>
    </source>
</reference>
<dbReference type="EMBL" id="JACHFL010000001">
    <property type="protein sequence ID" value="MBB5361310.1"/>
    <property type="molecule type" value="Genomic_DNA"/>
</dbReference>
<keyword evidence="2" id="KW-1133">Transmembrane helix</keyword>
<keyword evidence="2" id="KW-0812">Transmembrane</keyword>
<dbReference type="Proteomes" id="UP000552709">
    <property type="component" value="Unassembled WGS sequence"/>
</dbReference>
<evidence type="ECO:0000313" key="4">
    <source>
        <dbReference type="Proteomes" id="UP000552709"/>
    </source>
</evidence>
<feature type="transmembrane region" description="Helical" evidence="2">
    <location>
        <begin position="48"/>
        <end position="68"/>
    </location>
</feature>
<evidence type="ECO:0000256" key="2">
    <source>
        <dbReference type="SAM" id="Phobius"/>
    </source>
</evidence>
<dbReference type="RefSeq" id="WP_184127397.1">
    <property type="nucleotide sequence ID" value="NZ_JACHFL010000001.1"/>
</dbReference>
<evidence type="ECO:0000313" key="3">
    <source>
        <dbReference type="EMBL" id="MBB5361310.1"/>
    </source>
</evidence>
<organism evidence="3 4">
    <name type="scientific">Deinococcus humi</name>
    <dbReference type="NCBI Taxonomy" id="662880"/>
    <lineage>
        <taxon>Bacteria</taxon>
        <taxon>Thermotogati</taxon>
        <taxon>Deinococcota</taxon>
        <taxon>Deinococci</taxon>
        <taxon>Deinococcales</taxon>
        <taxon>Deinococcaceae</taxon>
        <taxon>Deinococcus</taxon>
    </lineage>
</organism>
<gene>
    <name evidence="3" type="ORF">HNQ08_000381</name>
</gene>
<protein>
    <submittedName>
        <fullName evidence="3">Uncharacterized membrane protein YebE (DUF533 family)</fullName>
    </submittedName>
</protein>
<comment type="caution">
    <text evidence="3">The sequence shown here is derived from an EMBL/GenBank/DDBJ whole genome shotgun (WGS) entry which is preliminary data.</text>
</comment>
<keyword evidence="2" id="KW-0472">Membrane</keyword>
<accession>A0A7W8JQE8</accession>
<feature type="region of interest" description="Disordered" evidence="1">
    <location>
        <begin position="101"/>
        <end position="135"/>
    </location>
</feature>
<sequence length="135" mass="13806">METVVIQGVSPEVSAALTTFIGILAAALVGPLTSLWKARFKKDGPDAVKISAVLSALIGGGIVAYQAIQDKAGWMGVAVAVIAFVTSNGAYKMLKQASNPVEQKPAAAPQDNPPAAPTESITPPTVRPAPTLTVE</sequence>